<keyword evidence="3 6" id="KW-0812">Transmembrane</keyword>
<dbReference type="GO" id="GO:0035435">
    <property type="term" value="P:phosphate ion transmembrane transport"/>
    <property type="evidence" value="ECO:0007669"/>
    <property type="project" value="TreeGrafter"/>
</dbReference>
<feature type="transmembrane region" description="Helical" evidence="6">
    <location>
        <begin position="83"/>
        <end position="101"/>
    </location>
</feature>
<dbReference type="Pfam" id="PF01384">
    <property type="entry name" value="PHO4"/>
    <property type="match status" value="2"/>
</dbReference>
<dbReference type="InterPro" id="IPR001204">
    <property type="entry name" value="Phos_transporter"/>
</dbReference>
<keyword evidence="5 6" id="KW-0472">Membrane</keyword>
<sequence>MEVALLVLVVTVALTFGFTNGFQDTSNAIATSVTTRALTPRTAIILASAMNFVGALLGTGVAETVATGIISVDPTSQGGAVEALTVILAALLGAIAWNLLTWWRGYPSSSTQALVGGLVGAGIAGSFAIPWHDVGSDVVFPMLLSPLVGFVLAYLAMAALLWALRGRPRGRTQRGFGLAQTVSAAAVALGHGLQDAQKTMGVILLALFATGSLERDSGVPVWVKLAAAAALSLGTYAGGWRIVRTLGRRLIRLDPARGFVAETVSAAVLYVMAIGLHAPISTTQTITCAILGTGTTQRVSAVRWGVAGRIGGVWLVTLPAAAVLGAAGYGVIAGVVALLV</sequence>
<keyword evidence="2" id="KW-0813">Transport</keyword>
<dbReference type="PANTHER" id="PTHR11101:SF80">
    <property type="entry name" value="PHOSPHATE TRANSPORTER"/>
    <property type="match status" value="1"/>
</dbReference>
<keyword evidence="4 6" id="KW-1133">Transmembrane helix</keyword>
<dbReference type="EMBL" id="PDJD01000001">
    <property type="protein sequence ID" value="PFG18870.1"/>
    <property type="molecule type" value="Genomic_DNA"/>
</dbReference>
<dbReference type="RefSeq" id="WP_098468090.1">
    <property type="nucleotide sequence ID" value="NZ_PDJD01000001.1"/>
</dbReference>
<dbReference type="GO" id="GO:0016020">
    <property type="term" value="C:membrane"/>
    <property type="evidence" value="ECO:0007669"/>
    <property type="project" value="UniProtKB-SubCell"/>
</dbReference>
<evidence type="ECO:0000256" key="2">
    <source>
        <dbReference type="ARBA" id="ARBA00022448"/>
    </source>
</evidence>
<feature type="transmembrane region" description="Helical" evidence="6">
    <location>
        <begin position="113"/>
        <end position="131"/>
    </location>
</feature>
<proteinExistence type="predicted"/>
<feature type="transmembrane region" description="Helical" evidence="6">
    <location>
        <begin position="313"/>
        <end position="339"/>
    </location>
</feature>
<dbReference type="GO" id="GO:0005315">
    <property type="term" value="F:phosphate transmembrane transporter activity"/>
    <property type="evidence" value="ECO:0007669"/>
    <property type="project" value="InterPro"/>
</dbReference>
<accession>A0A2A9CZ24</accession>
<feature type="transmembrane region" description="Helical" evidence="6">
    <location>
        <begin position="221"/>
        <end position="243"/>
    </location>
</feature>
<protein>
    <submittedName>
        <fullName evidence="7">PiT family inorganic phosphate transporter</fullName>
    </submittedName>
</protein>
<dbReference type="OrthoDB" id="9779554at2"/>
<evidence type="ECO:0000256" key="6">
    <source>
        <dbReference type="SAM" id="Phobius"/>
    </source>
</evidence>
<evidence type="ECO:0000256" key="4">
    <source>
        <dbReference type="ARBA" id="ARBA00022989"/>
    </source>
</evidence>
<dbReference type="Proteomes" id="UP000224915">
    <property type="component" value="Unassembled WGS sequence"/>
</dbReference>
<organism evidence="7 8">
    <name type="scientific">Serinibacter salmoneus</name>
    <dbReference type="NCBI Taxonomy" id="556530"/>
    <lineage>
        <taxon>Bacteria</taxon>
        <taxon>Bacillati</taxon>
        <taxon>Actinomycetota</taxon>
        <taxon>Actinomycetes</taxon>
        <taxon>Micrococcales</taxon>
        <taxon>Beutenbergiaceae</taxon>
        <taxon>Serinibacter</taxon>
    </lineage>
</organism>
<name>A0A2A9CZ24_9MICO</name>
<reference evidence="7 8" key="1">
    <citation type="submission" date="2017-10" db="EMBL/GenBank/DDBJ databases">
        <title>Sequencing the genomes of 1000 actinobacteria strains.</title>
        <authorList>
            <person name="Klenk H.-P."/>
        </authorList>
    </citation>
    <scope>NUCLEOTIDE SEQUENCE [LARGE SCALE GENOMIC DNA]</scope>
    <source>
        <strain evidence="7 8">DSM 21801</strain>
    </source>
</reference>
<evidence type="ECO:0000313" key="8">
    <source>
        <dbReference type="Proteomes" id="UP000224915"/>
    </source>
</evidence>
<dbReference type="PANTHER" id="PTHR11101">
    <property type="entry name" value="PHOSPHATE TRANSPORTER"/>
    <property type="match status" value="1"/>
</dbReference>
<gene>
    <name evidence="7" type="ORF">ATL40_0420</name>
</gene>
<feature type="transmembrane region" description="Helical" evidence="6">
    <location>
        <begin position="143"/>
        <end position="164"/>
    </location>
</feature>
<evidence type="ECO:0000256" key="5">
    <source>
        <dbReference type="ARBA" id="ARBA00023136"/>
    </source>
</evidence>
<comment type="subcellular location">
    <subcellularLocation>
        <location evidence="1">Membrane</location>
        <topology evidence="1">Multi-pass membrane protein</topology>
    </subcellularLocation>
</comment>
<comment type="caution">
    <text evidence="7">The sequence shown here is derived from an EMBL/GenBank/DDBJ whole genome shotgun (WGS) entry which is preliminary data.</text>
</comment>
<evidence type="ECO:0000313" key="7">
    <source>
        <dbReference type="EMBL" id="PFG18870.1"/>
    </source>
</evidence>
<keyword evidence="8" id="KW-1185">Reference proteome</keyword>
<evidence type="ECO:0000256" key="1">
    <source>
        <dbReference type="ARBA" id="ARBA00004141"/>
    </source>
</evidence>
<dbReference type="AlphaFoldDB" id="A0A2A9CZ24"/>
<evidence type="ECO:0000256" key="3">
    <source>
        <dbReference type="ARBA" id="ARBA00022692"/>
    </source>
</evidence>